<dbReference type="InterPro" id="IPR050838">
    <property type="entry name" value="Ketopantoate_reductase"/>
</dbReference>
<evidence type="ECO:0000256" key="4">
    <source>
        <dbReference type="ARBA" id="ARBA00023002"/>
    </source>
</evidence>
<organism evidence="8 9">
    <name type="scientific">Aspergillus bombycis</name>
    <dbReference type="NCBI Taxonomy" id="109264"/>
    <lineage>
        <taxon>Eukaryota</taxon>
        <taxon>Fungi</taxon>
        <taxon>Dikarya</taxon>
        <taxon>Ascomycota</taxon>
        <taxon>Pezizomycotina</taxon>
        <taxon>Eurotiomycetes</taxon>
        <taxon>Eurotiomycetidae</taxon>
        <taxon>Eurotiales</taxon>
        <taxon>Aspergillaceae</taxon>
        <taxon>Aspergillus</taxon>
    </lineage>
</organism>
<evidence type="ECO:0000256" key="3">
    <source>
        <dbReference type="ARBA" id="ARBA00022857"/>
    </source>
</evidence>
<evidence type="ECO:0000259" key="6">
    <source>
        <dbReference type="Pfam" id="PF02558"/>
    </source>
</evidence>
<evidence type="ECO:0000259" key="7">
    <source>
        <dbReference type="Pfam" id="PF08546"/>
    </source>
</evidence>
<feature type="domain" description="Ketopantoate reductase N-terminal" evidence="6">
    <location>
        <begin position="55"/>
        <end position="252"/>
    </location>
</feature>
<dbReference type="FunFam" id="1.10.1040.10:FF:000038">
    <property type="entry name" value="Probable 2-dehydropantoate 2-reductase"/>
    <property type="match status" value="1"/>
</dbReference>
<reference evidence="8 9" key="1">
    <citation type="journal article" date="2016" name="Genome Biol. Evol.">
        <title>Draft genome sequence of an aflatoxigenic Aspergillus species, A. bombycis.</title>
        <authorList>
            <person name="Moore G.G."/>
            <person name="Mack B.M."/>
            <person name="Beltz S.B."/>
            <person name="Gilbert M.K."/>
        </authorList>
    </citation>
    <scope>NUCLEOTIDE SEQUENCE [LARGE SCALE GENOMIC DNA]</scope>
    <source>
        <strain evidence="9">NRRL 26010</strain>
    </source>
</reference>
<dbReference type="SUPFAM" id="SSF51735">
    <property type="entry name" value="NAD(P)-binding Rossmann-fold domains"/>
    <property type="match status" value="1"/>
</dbReference>
<proteinExistence type="inferred from homology"/>
<dbReference type="Gene3D" id="1.10.1040.10">
    <property type="entry name" value="N-(1-d-carboxylethyl)-l-norvaline Dehydrogenase, domain 2"/>
    <property type="match status" value="1"/>
</dbReference>
<dbReference type="PANTHER" id="PTHR43765:SF2">
    <property type="entry name" value="2-DEHYDROPANTOATE 2-REDUCTASE"/>
    <property type="match status" value="1"/>
</dbReference>
<name>A0A1F8A2Q5_9EURO</name>
<keyword evidence="3" id="KW-0521">NADP</keyword>
<accession>A0A1F8A2Q5</accession>
<dbReference type="InterPro" id="IPR013752">
    <property type="entry name" value="KPA_reductase"/>
</dbReference>
<dbReference type="GO" id="GO:0005739">
    <property type="term" value="C:mitochondrion"/>
    <property type="evidence" value="ECO:0007669"/>
    <property type="project" value="TreeGrafter"/>
</dbReference>
<evidence type="ECO:0000256" key="1">
    <source>
        <dbReference type="ARBA" id="ARBA00007870"/>
    </source>
</evidence>
<dbReference type="GeneID" id="34448642"/>
<dbReference type="OrthoDB" id="73846at2759"/>
<dbReference type="PANTHER" id="PTHR43765">
    <property type="entry name" value="2-DEHYDROPANTOATE 2-REDUCTASE-RELATED"/>
    <property type="match status" value="1"/>
</dbReference>
<dbReference type="InterPro" id="IPR003710">
    <property type="entry name" value="ApbA"/>
</dbReference>
<keyword evidence="9" id="KW-1185">Reference proteome</keyword>
<protein>
    <recommendedName>
        <fullName evidence="2">2-dehydropantoate 2-reductase</fullName>
        <ecNumber evidence="2">1.1.1.169</ecNumber>
    </recommendedName>
    <alternativeName>
        <fullName evidence="5">Ketopantoate reductase</fullName>
    </alternativeName>
</protein>
<comment type="caution">
    <text evidence="8">The sequence shown here is derived from an EMBL/GenBank/DDBJ whole genome shotgun (WGS) entry which is preliminary data.</text>
</comment>
<dbReference type="Pfam" id="PF02558">
    <property type="entry name" value="ApbA"/>
    <property type="match status" value="1"/>
</dbReference>
<dbReference type="STRING" id="109264.A0A1F8A2Q5"/>
<dbReference type="Gene3D" id="3.40.50.720">
    <property type="entry name" value="NAD(P)-binding Rossmann-like Domain"/>
    <property type="match status" value="1"/>
</dbReference>
<keyword evidence="4" id="KW-0560">Oxidoreductase</keyword>
<dbReference type="Proteomes" id="UP000179179">
    <property type="component" value="Unassembled WGS sequence"/>
</dbReference>
<dbReference type="SUPFAM" id="SSF48179">
    <property type="entry name" value="6-phosphogluconate dehydrogenase C-terminal domain-like"/>
    <property type="match status" value="1"/>
</dbReference>
<dbReference type="RefSeq" id="XP_022389718.1">
    <property type="nucleotide sequence ID" value="XM_022532381.1"/>
</dbReference>
<dbReference type="EMBL" id="LYCR01000036">
    <property type="protein sequence ID" value="OGM46001.1"/>
    <property type="molecule type" value="Genomic_DNA"/>
</dbReference>
<dbReference type="InterPro" id="IPR008927">
    <property type="entry name" value="6-PGluconate_DH-like_C_sf"/>
</dbReference>
<evidence type="ECO:0000256" key="5">
    <source>
        <dbReference type="ARBA" id="ARBA00032024"/>
    </source>
</evidence>
<evidence type="ECO:0000313" key="8">
    <source>
        <dbReference type="EMBL" id="OGM46001.1"/>
    </source>
</evidence>
<dbReference type="GO" id="GO:0050661">
    <property type="term" value="F:NADP binding"/>
    <property type="evidence" value="ECO:0007669"/>
    <property type="project" value="TreeGrafter"/>
</dbReference>
<feature type="domain" description="Ketopantoate reductase C-terminal" evidence="7">
    <location>
        <begin position="294"/>
        <end position="424"/>
    </location>
</feature>
<sequence>MLVRRPRLRTGISKFCLSAVVDAQRGFTVRYMATWHQDAEEASRDSGNRRLSGRIHILGLGNVGTFVAHSLASRPSPPPITLLMHTPNLYRSWLERKKCLAINTNGLDDVKTGFDVNVLNDKTWYSVPYWNKDGTAENGNDSIDGYTEDVDNEELLAQPADERIECLIVAVKAPVTVAAMDSVKRRLTPDSTVLFLQNGMGTIDELNEKVFRDPLRRPHYMSGVISHGLARRKEPFQVSHTGVGTTILGSVPPADAVSLANKGNVDWAPSAKYLLRTLTLTPPLVAVAETPSALMLYQLEKLAMNCVINPLTAIMNCKNGELLYNYSFTRIMRLLLIEISSVICALPELQGIPGIESRFSPERLRMMIVQLANKTAKNHSSMLQDVLARNPTEIEYLNGYIVRRGEELGIKCVVNYMMKHLVLAKRLQTKQVESGAIPIDLFREPKI</sequence>
<dbReference type="InterPro" id="IPR013332">
    <property type="entry name" value="KPR_N"/>
</dbReference>
<dbReference type="GO" id="GO:0008677">
    <property type="term" value="F:2-dehydropantoate 2-reductase activity"/>
    <property type="evidence" value="ECO:0007669"/>
    <property type="project" value="UniProtKB-EC"/>
</dbReference>
<comment type="similarity">
    <text evidence="1">Belongs to the ketopantoate reductase family.</text>
</comment>
<dbReference type="Pfam" id="PF08546">
    <property type="entry name" value="ApbA_C"/>
    <property type="match status" value="1"/>
</dbReference>
<dbReference type="AlphaFoldDB" id="A0A1F8A2Q5"/>
<dbReference type="InterPro" id="IPR013328">
    <property type="entry name" value="6PGD_dom2"/>
</dbReference>
<gene>
    <name evidence="8" type="ORF">ABOM_005252</name>
</gene>
<dbReference type="GO" id="GO:0015940">
    <property type="term" value="P:pantothenate biosynthetic process"/>
    <property type="evidence" value="ECO:0007669"/>
    <property type="project" value="InterPro"/>
</dbReference>
<dbReference type="InterPro" id="IPR036291">
    <property type="entry name" value="NAD(P)-bd_dom_sf"/>
</dbReference>
<dbReference type="NCBIfam" id="TIGR00745">
    <property type="entry name" value="apbA_panE"/>
    <property type="match status" value="1"/>
</dbReference>
<evidence type="ECO:0000256" key="2">
    <source>
        <dbReference type="ARBA" id="ARBA00013014"/>
    </source>
</evidence>
<dbReference type="EC" id="1.1.1.169" evidence="2"/>
<evidence type="ECO:0000313" key="9">
    <source>
        <dbReference type="Proteomes" id="UP000179179"/>
    </source>
</evidence>